<keyword evidence="1" id="KW-1133">Transmembrane helix</keyword>
<organism evidence="2 3">
    <name type="scientific">Streptococcus infantis</name>
    <dbReference type="NCBI Taxonomy" id="68892"/>
    <lineage>
        <taxon>Bacteria</taxon>
        <taxon>Bacillati</taxon>
        <taxon>Bacillota</taxon>
        <taxon>Bacilli</taxon>
        <taxon>Lactobacillales</taxon>
        <taxon>Streptococcaceae</taxon>
        <taxon>Streptococcus</taxon>
    </lineage>
</organism>
<evidence type="ECO:0000313" key="2">
    <source>
        <dbReference type="EMBL" id="KXU13105.1"/>
    </source>
</evidence>
<reference evidence="2 3" key="1">
    <citation type="submission" date="2016-01" db="EMBL/GenBank/DDBJ databases">
        <title>Highly variable Streptococcus oralis are common among viridans streptococci isolated from primates.</title>
        <authorList>
            <person name="Denapaite D."/>
            <person name="Rieger M."/>
            <person name="Koendgen S."/>
            <person name="Brueckner R."/>
            <person name="Ochigava I."/>
            <person name="Kappeler P."/>
            <person name="Maetz-Rensing K."/>
            <person name="Leendertz F."/>
            <person name="Hakenbeck R."/>
        </authorList>
    </citation>
    <scope>NUCLEOTIDE SEQUENCE [LARGE SCALE GENOMIC DNA]</scope>
    <source>
        <strain evidence="2 3">DD18</strain>
    </source>
</reference>
<evidence type="ECO:0000313" key="3">
    <source>
        <dbReference type="Proteomes" id="UP000072578"/>
    </source>
</evidence>
<feature type="transmembrane region" description="Helical" evidence="1">
    <location>
        <begin position="100"/>
        <end position="118"/>
    </location>
</feature>
<keyword evidence="1" id="KW-0812">Transmembrane</keyword>
<dbReference type="PATRIC" id="fig|68892.8.peg.1235"/>
<gene>
    <name evidence="2" type="ORF">SINDD18_01105</name>
</gene>
<protein>
    <submittedName>
        <fullName evidence="2">Uncharacterized protein</fullName>
    </submittedName>
</protein>
<comment type="caution">
    <text evidence="2">The sequence shown here is derived from an EMBL/GenBank/DDBJ whole genome shotgun (WGS) entry which is preliminary data.</text>
</comment>
<dbReference type="EMBL" id="LQZF01000129">
    <property type="protein sequence ID" value="KXU13105.1"/>
    <property type="molecule type" value="Genomic_DNA"/>
</dbReference>
<accession>A0A139REL5</accession>
<dbReference type="AlphaFoldDB" id="A0A139REL5"/>
<name>A0A139REL5_9STRE</name>
<proteinExistence type="predicted"/>
<evidence type="ECO:0000256" key="1">
    <source>
        <dbReference type="SAM" id="Phobius"/>
    </source>
</evidence>
<sequence length="132" mass="15198">MHLDYKTTKISAYPSKSGEQVFATYSPAPDTNNYEISFPIDGALTNAYFSTVDSKYYLTVDNANLVEEKTGKTVEELTQEIDQARKDFLHVLGKMKTVRLFYLVLRFIVLLLCIKWSGERRKFTEAETIPNR</sequence>
<dbReference type="Proteomes" id="UP000072578">
    <property type="component" value="Unassembled WGS sequence"/>
</dbReference>
<keyword evidence="1" id="KW-0472">Membrane</keyword>